<reference evidence="1 2" key="1">
    <citation type="journal article" date="2024" name="Ann. Entomol. Soc. Am.">
        <title>Genomic analyses of the southern and eastern yellowjacket wasps (Hymenoptera: Vespidae) reveal evolutionary signatures of social life.</title>
        <authorList>
            <person name="Catto M.A."/>
            <person name="Caine P.B."/>
            <person name="Orr S.E."/>
            <person name="Hunt B.G."/>
            <person name="Goodisman M.A.D."/>
        </authorList>
    </citation>
    <scope>NUCLEOTIDE SEQUENCE [LARGE SCALE GENOMIC DNA]</scope>
    <source>
        <strain evidence="1">233</strain>
        <tissue evidence="1">Head and thorax</tissue>
    </source>
</reference>
<keyword evidence="2" id="KW-1185">Reference proteome</keyword>
<sequence>MLPSKIEIQRLIMANEFSDNLQRASVFIGAQFASQMYSQTIYAQYKYILCSIHQVTKGSFKVEESLTE</sequence>
<dbReference type="AlphaFoldDB" id="A0ABD1ZZA6"/>
<evidence type="ECO:0000313" key="1">
    <source>
        <dbReference type="EMBL" id="KAL2712805.1"/>
    </source>
</evidence>
<name>A0ABD1ZZA6_VESSQ</name>
<evidence type="ECO:0000313" key="2">
    <source>
        <dbReference type="Proteomes" id="UP001607302"/>
    </source>
</evidence>
<organism evidence="1 2">
    <name type="scientific">Vespula squamosa</name>
    <name type="common">Southern yellow jacket</name>
    <name type="synonym">Wasp</name>
    <dbReference type="NCBI Taxonomy" id="30214"/>
    <lineage>
        <taxon>Eukaryota</taxon>
        <taxon>Metazoa</taxon>
        <taxon>Ecdysozoa</taxon>
        <taxon>Arthropoda</taxon>
        <taxon>Hexapoda</taxon>
        <taxon>Insecta</taxon>
        <taxon>Pterygota</taxon>
        <taxon>Neoptera</taxon>
        <taxon>Endopterygota</taxon>
        <taxon>Hymenoptera</taxon>
        <taxon>Apocrita</taxon>
        <taxon>Aculeata</taxon>
        <taxon>Vespoidea</taxon>
        <taxon>Vespidae</taxon>
        <taxon>Vespinae</taxon>
        <taxon>Vespula</taxon>
    </lineage>
</organism>
<dbReference type="Proteomes" id="UP001607302">
    <property type="component" value="Unassembled WGS sequence"/>
</dbReference>
<proteinExistence type="predicted"/>
<protein>
    <submittedName>
        <fullName evidence="1">Uncharacterized protein</fullName>
    </submittedName>
</protein>
<accession>A0ABD1ZZA6</accession>
<gene>
    <name evidence="1" type="ORF">V1478_017760</name>
</gene>
<comment type="caution">
    <text evidence="1">The sequence shown here is derived from an EMBL/GenBank/DDBJ whole genome shotgun (WGS) entry which is preliminary data.</text>
</comment>
<dbReference type="EMBL" id="JAUDFV010000165">
    <property type="protein sequence ID" value="KAL2712805.1"/>
    <property type="molecule type" value="Genomic_DNA"/>
</dbReference>